<accession>A0A7G3VA92</accession>
<keyword evidence="2" id="KW-1185">Reference proteome</keyword>
<dbReference type="Proteomes" id="UP000516407">
    <property type="component" value="Segment"/>
</dbReference>
<name>A0A7G3VA92_9CAUD</name>
<evidence type="ECO:0000313" key="1">
    <source>
        <dbReference type="EMBL" id="QKY79771.1"/>
    </source>
</evidence>
<evidence type="ECO:0000313" key="2">
    <source>
        <dbReference type="Proteomes" id="UP000516407"/>
    </source>
</evidence>
<dbReference type="EMBL" id="MT498055">
    <property type="protein sequence ID" value="QKY79771.1"/>
    <property type="molecule type" value="Genomic_DNA"/>
</dbReference>
<reference evidence="1 2" key="1">
    <citation type="submission" date="2020-05" db="EMBL/GenBank/DDBJ databases">
        <authorList>
            <person name="Bohanan V.A."/>
            <person name="Brazelton B.R."/>
            <person name="Coffey L.M."/>
            <person name="Donovan A.R."/>
            <person name="Gales A.C."/>
            <person name="Glasscock A.J."/>
            <person name="Grill M."/>
            <person name="Harper M.C."/>
            <person name="Hollowell C.E."/>
            <person name="Liu T.Y."/>
            <person name="Mansour C."/>
            <person name="McDowell A.D."/>
            <person name="Miller T.E."/>
            <person name="Nash A.G."/>
            <person name="Seo J."/>
            <person name="Sherman Z.A."/>
            <person name="Albert R.M."/>
            <person name="Ayala A."/>
            <person name="Monti D.L."/>
            <person name="Garlena R.A."/>
            <person name="Russell D.A."/>
            <person name="Pope W.H."/>
            <person name="Jacobs-Sera D."/>
            <person name="Hatfull G.F."/>
        </authorList>
    </citation>
    <scope>NUCLEOTIDE SEQUENCE [LARGE SCALE GENOMIC DNA]</scope>
</reference>
<gene>
    <name evidence="1" type="primary">5</name>
    <name evidence="1" type="ORF">SEA_BUMBLE_5</name>
</gene>
<protein>
    <submittedName>
        <fullName evidence="1">Uncharacterized protein</fullName>
    </submittedName>
</protein>
<proteinExistence type="predicted"/>
<sequence>MMNFHDARALAIANGGPLWAAEGLRGTYYVSPDGYETADVWILVDGAEEYLLGGDEDYVPMDKPVTVVFKRSGELVRISSLEARPLLRDAADVHDPDPTPPA</sequence>
<organism evidence="1 2">
    <name type="scientific">Arthrobacter phage Bumble</name>
    <dbReference type="NCBI Taxonomy" id="2743904"/>
    <lineage>
        <taxon>Viruses</taxon>
        <taxon>Duplodnaviria</taxon>
        <taxon>Heunggongvirae</taxon>
        <taxon>Uroviricota</taxon>
        <taxon>Caudoviricetes</taxon>
        <taxon>Berryhillviridae</taxon>
        <taxon>Altadenavirus</taxon>
        <taxon>Altadenavirus bumble</taxon>
    </lineage>
</organism>